<dbReference type="AlphaFoldDB" id="A0AAW9PQR3"/>
<dbReference type="CDD" id="cd00077">
    <property type="entry name" value="HDc"/>
    <property type="match status" value="1"/>
</dbReference>
<organism evidence="2 3">
    <name type="scientific">Tumidithrix elongata BACA0141</name>
    <dbReference type="NCBI Taxonomy" id="2716417"/>
    <lineage>
        <taxon>Bacteria</taxon>
        <taxon>Bacillati</taxon>
        <taxon>Cyanobacteriota</taxon>
        <taxon>Cyanophyceae</taxon>
        <taxon>Pseudanabaenales</taxon>
        <taxon>Pseudanabaenaceae</taxon>
        <taxon>Tumidithrix</taxon>
        <taxon>Tumidithrix elongata</taxon>
    </lineage>
</organism>
<dbReference type="EMBL" id="JAZBJZ010000007">
    <property type="protein sequence ID" value="MEE3715722.1"/>
    <property type="molecule type" value="Genomic_DNA"/>
</dbReference>
<reference evidence="2" key="1">
    <citation type="submission" date="2024-01" db="EMBL/GenBank/DDBJ databases">
        <title>Bank of Algae and Cyanobacteria of the Azores (BACA) strain genomes.</title>
        <authorList>
            <person name="Luz R."/>
            <person name="Cordeiro R."/>
            <person name="Fonseca A."/>
            <person name="Goncalves V."/>
        </authorList>
    </citation>
    <scope>NUCLEOTIDE SEQUENCE</scope>
    <source>
        <strain evidence="2">BACA0141</strain>
    </source>
</reference>
<name>A0AAW9PQR3_9CYAN</name>
<dbReference type="InterPro" id="IPR003607">
    <property type="entry name" value="HD/PDEase_dom"/>
</dbReference>
<dbReference type="PANTHER" id="PTHR35569:SF1">
    <property type="entry name" value="CYANAMIDE HYDRATASE DDI2-RELATED"/>
    <property type="match status" value="1"/>
</dbReference>
<proteinExistence type="predicted"/>
<dbReference type="PANTHER" id="PTHR35569">
    <property type="entry name" value="CYANAMIDE HYDRATASE DDI2-RELATED"/>
    <property type="match status" value="1"/>
</dbReference>
<dbReference type="InterPro" id="IPR006674">
    <property type="entry name" value="HD_domain"/>
</dbReference>
<sequence length="214" mass="24160">MSREALFHEISIPDSVLAQRATRLVQEASPQFLYHHCLRTFVFADLIGQQQEMKYDRELLYLSAIMHDLGLTERFDGQQRYEVDGADAAKSFLIENHISDEKAELVWDAIALHTSVGIASRKQPEVALVQVGASMDVGGFRLQDLPRETVEKVLATYPRLNCGQALLDLILTQIKRKPQAIAFTWMSEIGRCHVHDFACPTIADLIQNNPLDRG</sequence>
<dbReference type="SUPFAM" id="SSF109604">
    <property type="entry name" value="HD-domain/PDEase-like"/>
    <property type="match status" value="1"/>
</dbReference>
<evidence type="ECO:0000313" key="2">
    <source>
        <dbReference type="EMBL" id="MEE3715722.1"/>
    </source>
</evidence>
<evidence type="ECO:0000313" key="3">
    <source>
        <dbReference type="Proteomes" id="UP001333818"/>
    </source>
</evidence>
<accession>A0AAW9PQR3</accession>
<evidence type="ECO:0000259" key="1">
    <source>
        <dbReference type="Pfam" id="PF01966"/>
    </source>
</evidence>
<feature type="domain" description="HD" evidence="1">
    <location>
        <begin position="34"/>
        <end position="121"/>
    </location>
</feature>
<comment type="caution">
    <text evidence="2">The sequence shown here is derived from an EMBL/GenBank/DDBJ whole genome shotgun (WGS) entry which is preliminary data.</text>
</comment>
<dbReference type="Gene3D" id="1.10.3210.10">
    <property type="entry name" value="Hypothetical protein af1432"/>
    <property type="match status" value="1"/>
</dbReference>
<dbReference type="Pfam" id="PF01966">
    <property type="entry name" value="HD"/>
    <property type="match status" value="1"/>
</dbReference>
<keyword evidence="3" id="KW-1185">Reference proteome</keyword>
<dbReference type="RefSeq" id="WP_330482146.1">
    <property type="nucleotide sequence ID" value="NZ_JAZBJZ010000007.1"/>
</dbReference>
<protein>
    <submittedName>
        <fullName evidence="2">HD domain-containing protein</fullName>
    </submittedName>
</protein>
<dbReference type="Proteomes" id="UP001333818">
    <property type="component" value="Unassembled WGS sequence"/>
</dbReference>
<gene>
    <name evidence="2" type="ORF">V2H45_03060</name>
</gene>